<dbReference type="Gene3D" id="3.30.530.20">
    <property type="match status" value="1"/>
</dbReference>
<dbReference type="Pfam" id="PF10604">
    <property type="entry name" value="Polyketide_cyc2"/>
    <property type="match status" value="1"/>
</dbReference>
<protein>
    <submittedName>
        <fullName evidence="2">Uncharacterized protein LOC110411002</fullName>
    </submittedName>
</protein>
<dbReference type="PANTHER" id="PTHR33789">
    <property type="entry name" value="LACHRYMATORY-FACTOR SYNTHASE"/>
    <property type="match status" value="1"/>
</dbReference>
<dbReference type="FunFam" id="3.30.530.20:FF:000064">
    <property type="entry name" value="Lachrymatory-factor synthase"/>
    <property type="match status" value="1"/>
</dbReference>
<dbReference type="GeneID" id="110411002"/>
<accession>A0A6J0ZP80</accession>
<proteinExistence type="predicted"/>
<dbReference type="InterPro" id="IPR053249">
    <property type="entry name" value="LFS"/>
</dbReference>
<dbReference type="AlphaFoldDB" id="A0A6J0ZP80"/>
<dbReference type="Proteomes" id="UP000504621">
    <property type="component" value="Unplaced"/>
</dbReference>
<dbReference type="OrthoDB" id="1929286at2759"/>
<keyword evidence="1" id="KW-1185">Reference proteome</keyword>
<dbReference type="SUPFAM" id="SSF55961">
    <property type="entry name" value="Bet v1-like"/>
    <property type="match status" value="1"/>
</dbReference>
<name>A0A6J0ZP80_9ROSI</name>
<evidence type="ECO:0000313" key="1">
    <source>
        <dbReference type="Proteomes" id="UP000504621"/>
    </source>
</evidence>
<gene>
    <name evidence="2" type="primary">LOC110411002</name>
</gene>
<dbReference type="InterPro" id="IPR023393">
    <property type="entry name" value="START-like_dom_sf"/>
</dbReference>
<sequence>MAEETQPKWEGMATAELKGTTAEQIWPFLEEFCNLDKFFPDMDTCYRVEGTPGQPGLVRYCAGKLGWAKERLLTIDPTNRCLSYEVLEDSFGFKNYVATVKVLPMEGDGEPVGCKIEWSFIADPIEGWRLEDLGSYLDNCLQFMANKLEDAIKAQILKSSSE</sequence>
<dbReference type="CDD" id="cd07821">
    <property type="entry name" value="PYR_PYL_RCAR_like"/>
    <property type="match status" value="1"/>
</dbReference>
<organism evidence="1 2">
    <name type="scientific">Herrania umbratica</name>
    <dbReference type="NCBI Taxonomy" id="108875"/>
    <lineage>
        <taxon>Eukaryota</taxon>
        <taxon>Viridiplantae</taxon>
        <taxon>Streptophyta</taxon>
        <taxon>Embryophyta</taxon>
        <taxon>Tracheophyta</taxon>
        <taxon>Spermatophyta</taxon>
        <taxon>Magnoliopsida</taxon>
        <taxon>eudicotyledons</taxon>
        <taxon>Gunneridae</taxon>
        <taxon>Pentapetalae</taxon>
        <taxon>rosids</taxon>
        <taxon>malvids</taxon>
        <taxon>Malvales</taxon>
        <taxon>Malvaceae</taxon>
        <taxon>Byttnerioideae</taxon>
        <taxon>Herrania</taxon>
    </lineage>
</organism>
<evidence type="ECO:0000313" key="2">
    <source>
        <dbReference type="RefSeq" id="XP_021276658.1"/>
    </source>
</evidence>
<reference evidence="2" key="1">
    <citation type="submission" date="2025-08" db="UniProtKB">
        <authorList>
            <consortium name="RefSeq"/>
        </authorList>
    </citation>
    <scope>IDENTIFICATION</scope>
    <source>
        <tissue evidence="2">Leaf</tissue>
    </source>
</reference>
<dbReference type="PANTHER" id="PTHR33789:SF11">
    <property type="entry name" value="OS05G0202300 PROTEIN"/>
    <property type="match status" value="1"/>
</dbReference>
<dbReference type="InterPro" id="IPR019587">
    <property type="entry name" value="Polyketide_cyclase/dehydratase"/>
</dbReference>
<dbReference type="GO" id="GO:0004864">
    <property type="term" value="F:protein phosphatase inhibitor activity"/>
    <property type="evidence" value="ECO:0007669"/>
    <property type="project" value="UniProtKB-ARBA"/>
</dbReference>
<dbReference type="RefSeq" id="XP_021276658.1">
    <property type="nucleotide sequence ID" value="XM_021420983.1"/>
</dbReference>